<organism evidence="1 2">
    <name type="scientific">Arthrobotrys flagrans</name>
    <name type="common">Nematode-trapping fungus</name>
    <name type="synonym">Trichothecium flagrans</name>
    <dbReference type="NCBI Taxonomy" id="97331"/>
    <lineage>
        <taxon>Eukaryota</taxon>
        <taxon>Fungi</taxon>
        <taxon>Dikarya</taxon>
        <taxon>Ascomycota</taxon>
        <taxon>Pezizomycotina</taxon>
        <taxon>Orbiliomycetes</taxon>
        <taxon>Orbiliales</taxon>
        <taxon>Orbiliaceae</taxon>
        <taxon>Arthrobotrys</taxon>
    </lineage>
</organism>
<dbReference type="Proteomes" id="UP000283090">
    <property type="component" value="Unassembled WGS sequence"/>
</dbReference>
<evidence type="ECO:0000313" key="1">
    <source>
        <dbReference type="EMBL" id="RVD89262.1"/>
    </source>
</evidence>
<dbReference type="OrthoDB" id="5331850at2759"/>
<gene>
    <name evidence="1" type="ORF">DFL_000278</name>
</gene>
<name>A0A437ADF0_ARTFL</name>
<sequence length="145" mass="16835">MSNSRELAITRSRRAYIRPKFARAVIAHTHNVRWAICGHQIFRYVFDMGTQGDGNCYCRRLDPVQLRLNDKERIVRYLSQRTIHGRCPACNEHAGMLLQQLQMEEERENETAISARAAANAGDFGWEDLTEDWVPVEQEDKNIDD</sequence>
<accession>A0A437ADF0</accession>
<dbReference type="AlphaFoldDB" id="A0A437ADF0"/>
<comment type="caution">
    <text evidence="1">The sequence shown here is derived from an EMBL/GenBank/DDBJ whole genome shotgun (WGS) entry which is preliminary data.</text>
</comment>
<keyword evidence="2" id="KW-1185">Reference proteome</keyword>
<dbReference type="VEuPathDB" id="FungiDB:DFL_000278"/>
<proteinExistence type="predicted"/>
<protein>
    <submittedName>
        <fullName evidence="1">Uncharacterized protein</fullName>
    </submittedName>
</protein>
<dbReference type="RefSeq" id="XP_067494806.1">
    <property type="nucleotide sequence ID" value="XM_067631617.1"/>
</dbReference>
<dbReference type="EMBL" id="SAEB01000001">
    <property type="protein sequence ID" value="RVD89262.1"/>
    <property type="molecule type" value="Genomic_DNA"/>
</dbReference>
<dbReference type="GeneID" id="93582589"/>
<evidence type="ECO:0000313" key="2">
    <source>
        <dbReference type="Proteomes" id="UP000283090"/>
    </source>
</evidence>
<reference evidence="1 2" key="1">
    <citation type="submission" date="2019-01" db="EMBL/GenBank/DDBJ databases">
        <title>Intercellular communication is required for trap formation in the nematode-trapping fungus Duddingtonia flagrans.</title>
        <authorList>
            <person name="Youssar L."/>
            <person name="Wernet V."/>
            <person name="Hensel N."/>
            <person name="Hildebrandt H.-G."/>
            <person name="Fischer R."/>
        </authorList>
    </citation>
    <scope>NUCLEOTIDE SEQUENCE [LARGE SCALE GENOMIC DNA]</scope>
    <source>
        <strain evidence="1 2">CBS H-5679</strain>
    </source>
</reference>